<evidence type="ECO:0000256" key="6">
    <source>
        <dbReference type="SAM" id="MobiDB-lite"/>
    </source>
</evidence>
<feature type="domain" description="ABC transporter" evidence="7">
    <location>
        <begin position="70"/>
        <end position="318"/>
    </location>
</feature>
<keyword evidence="2" id="KW-1003">Cell membrane</keyword>
<dbReference type="Gene3D" id="3.40.50.300">
    <property type="entry name" value="P-loop containing nucleotide triphosphate hydrolases"/>
    <property type="match status" value="1"/>
</dbReference>
<dbReference type="InterPro" id="IPR003439">
    <property type="entry name" value="ABC_transporter-like_ATP-bd"/>
</dbReference>
<dbReference type="GO" id="GO:0016887">
    <property type="term" value="F:ATP hydrolysis activity"/>
    <property type="evidence" value="ECO:0007669"/>
    <property type="project" value="InterPro"/>
</dbReference>
<dbReference type="Pfam" id="PF12399">
    <property type="entry name" value="BCA_ABC_TP_C"/>
    <property type="match status" value="1"/>
</dbReference>
<dbReference type="PROSITE" id="PS50893">
    <property type="entry name" value="ABC_TRANSPORTER_2"/>
    <property type="match status" value="1"/>
</dbReference>
<dbReference type="InterPro" id="IPR003593">
    <property type="entry name" value="AAA+_ATPase"/>
</dbReference>
<dbReference type="CDD" id="cd03219">
    <property type="entry name" value="ABC_Mj1267_LivG_branched"/>
    <property type="match status" value="1"/>
</dbReference>
<dbReference type="SMART" id="SM00382">
    <property type="entry name" value="AAA"/>
    <property type="match status" value="1"/>
</dbReference>
<evidence type="ECO:0000259" key="7">
    <source>
        <dbReference type="PROSITE" id="PS50893"/>
    </source>
</evidence>
<evidence type="ECO:0000256" key="1">
    <source>
        <dbReference type="ARBA" id="ARBA00022448"/>
    </source>
</evidence>
<dbReference type="PANTHER" id="PTHR45772:SF1">
    <property type="entry name" value="ABC TRANSPORTER ATP-BINDING PROTEIN"/>
    <property type="match status" value="1"/>
</dbReference>
<dbReference type="Proteomes" id="UP000256952">
    <property type="component" value="Chromosome CBM2613_a"/>
</dbReference>
<dbReference type="SUPFAM" id="SSF52540">
    <property type="entry name" value="P-loop containing nucleoside triphosphate hydrolases"/>
    <property type="match status" value="1"/>
</dbReference>
<proteinExistence type="predicted"/>
<keyword evidence="3" id="KW-0472">Membrane</keyword>
<organism evidence="8">
    <name type="scientific">Cupriavidus taiwanensis</name>
    <dbReference type="NCBI Taxonomy" id="164546"/>
    <lineage>
        <taxon>Bacteria</taxon>
        <taxon>Pseudomonadati</taxon>
        <taxon>Pseudomonadota</taxon>
        <taxon>Betaproteobacteria</taxon>
        <taxon>Burkholderiales</taxon>
        <taxon>Burkholderiaceae</taxon>
        <taxon>Cupriavidus</taxon>
    </lineage>
</organism>
<keyword evidence="3" id="KW-0997">Cell inner membrane</keyword>
<reference evidence="8" key="1">
    <citation type="submission" date="2018-01" db="EMBL/GenBank/DDBJ databases">
        <authorList>
            <person name="Clerissi C."/>
        </authorList>
    </citation>
    <scope>NUCLEOTIDE SEQUENCE</scope>
    <source>
        <strain evidence="8">Cupriavidus taiwanensis STM 8556</strain>
    </source>
</reference>
<dbReference type="GO" id="GO:0005524">
    <property type="term" value="F:ATP binding"/>
    <property type="evidence" value="ECO:0007669"/>
    <property type="project" value="UniProtKB-KW"/>
</dbReference>
<dbReference type="InterPro" id="IPR027417">
    <property type="entry name" value="P-loop_NTPase"/>
</dbReference>
<sequence>MTQVAWQGAGKREWTAAARTDASGAGGGGAMAPAGPLPPAGLVDDSGMHPGTRHEQRTGAQARTGGEVILDLQHISLSFGGVKALTDISFDVCEHEVRAIIGPNGAGKSSMLNVINGVYHPQQGRIVFRGEERKQMHPTAAARQGIARTFQNIALFKGMTVLDNIMTGRNTQFRTSWFAHALWWGPARNEEMRHRQKVEEVIDFLEIQSIRKTPVGRLPYGLQKRVELARALAAEPSMLLLDEPMAGMNVEEKQDMCRFILDVNRQFGTTIVLIEHDMGVVMDISDRVVVLDYGKKIGDGTPEEVKGNPDVIKAYLGTSH</sequence>
<dbReference type="Pfam" id="PF00005">
    <property type="entry name" value="ABC_tran"/>
    <property type="match status" value="1"/>
</dbReference>
<feature type="region of interest" description="Disordered" evidence="6">
    <location>
        <begin position="1"/>
        <end position="62"/>
    </location>
</feature>
<evidence type="ECO:0000313" key="8">
    <source>
        <dbReference type="EMBL" id="SOZ63631.1"/>
    </source>
</evidence>
<dbReference type="InterPro" id="IPR032823">
    <property type="entry name" value="BCA_ABC_TP_C"/>
</dbReference>
<evidence type="ECO:0000256" key="4">
    <source>
        <dbReference type="ARBA" id="ARBA00022741"/>
    </source>
</evidence>
<dbReference type="InterPro" id="IPR051120">
    <property type="entry name" value="ABC_AA/LPS_Transport"/>
</dbReference>
<name>A0A375E5H5_9BURK</name>
<protein>
    <submittedName>
        <fullName evidence="8">Transport protein (ABC superfamily, atp_bind)</fullName>
    </submittedName>
</protein>
<dbReference type="RefSeq" id="WP_116308539.1">
    <property type="nucleotide sequence ID" value="NZ_LT976967.1"/>
</dbReference>
<evidence type="ECO:0000256" key="2">
    <source>
        <dbReference type="ARBA" id="ARBA00022475"/>
    </source>
</evidence>
<dbReference type="FunFam" id="3.40.50.300:FF:000421">
    <property type="entry name" value="Branched-chain amino acid ABC transporter ATP-binding protein"/>
    <property type="match status" value="1"/>
</dbReference>
<dbReference type="EMBL" id="OFTH01000029">
    <property type="protein sequence ID" value="SOZ63631.1"/>
    <property type="molecule type" value="Genomic_DNA"/>
</dbReference>
<keyword evidence="1" id="KW-0813">Transport</keyword>
<accession>A0A375E5H5</accession>
<evidence type="ECO:0000256" key="5">
    <source>
        <dbReference type="ARBA" id="ARBA00022840"/>
    </source>
</evidence>
<dbReference type="AlphaFoldDB" id="A0A375E5H5"/>
<comment type="caution">
    <text evidence="8">The sequence shown here is derived from an EMBL/GenBank/DDBJ whole genome shotgun (WGS) entry which is preliminary data.</text>
</comment>
<evidence type="ECO:0000256" key="3">
    <source>
        <dbReference type="ARBA" id="ARBA00022519"/>
    </source>
</evidence>
<keyword evidence="4" id="KW-0547">Nucleotide-binding</keyword>
<dbReference type="PANTHER" id="PTHR45772">
    <property type="entry name" value="CONSERVED COMPONENT OF ABC TRANSPORTER FOR NATURAL AMINO ACIDS-RELATED"/>
    <property type="match status" value="1"/>
</dbReference>
<dbReference type="GO" id="GO:0005886">
    <property type="term" value="C:plasma membrane"/>
    <property type="evidence" value="ECO:0007669"/>
    <property type="project" value="TreeGrafter"/>
</dbReference>
<keyword evidence="5" id="KW-0067">ATP-binding</keyword>
<gene>
    <name evidence="8" type="ORF">CBM2613_A50012</name>
</gene>